<evidence type="ECO:0000256" key="11">
    <source>
        <dbReference type="RuleBase" id="RU361157"/>
    </source>
</evidence>
<evidence type="ECO:0000256" key="4">
    <source>
        <dbReference type="ARBA" id="ARBA00022475"/>
    </source>
</evidence>
<dbReference type="Proteomes" id="UP001208938">
    <property type="component" value="Unassembled WGS sequence"/>
</dbReference>
<proteinExistence type="inferred from homology"/>
<feature type="transmembrane region" description="Helical" evidence="11">
    <location>
        <begin position="48"/>
        <end position="70"/>
    </location>
</feature>
<comment type="subcellular location">
    <subcellularLocation>
        <location evidence="11">Cell inner membrane</location>
        <topology evidence="11">Multi-pass membrane protein</topology>
    </subcellularLocation>
    <subcellularLocation>
        <location evidence="1">Cell membrane</location>
        <topology evidence="1">Multi-pass membrane protein</topology>
    </subcellularLocation>
</comment>
<name>A0ABT3GVF2_9RHOB</name>
<dbReference type="PANTHER" id="PTHR30413:SF10">
    <property type="entry name" value="CAPSULE POLYSACCHARIDE EXPORT INNER-MEMBRANE PROTEIN CTRC"/>
    <property type="match status" value="1"/>
</dbReference>
<evidence type="ECO:0000313" key="14">
    <source>
        <dbReference type="Proteomes" id="UP001208938"/>
    </source>
</evidence>
<evidence type="ECO:0000256" key="8">
    <source>
        <dbReference type="ARBA" id="ARBA00022989"/>
    </source>
</evidence>
<dbReference type="Pfam" id="PF01061">
    <property type="entry name" value="ABC2_membrane"/>
    <property type="match status" value="1"/>
</dbReference>
<sequence length="275" mass="30588">MASDISGPRLPTGRIPDVALSRNFRSVRTITALVLREMTTRFGRTPGGFAWAIMQPLATIIILGMAFSLIARSPSLGTSFIFFKATGIMPFTMFRSNSGMIAKSLSYSKALLSYPGVTWMDAVLARLILNTLVTVAVTVLILTGIILYEGLTLIIDWPMAILSMALSALLGFGIGVLNCYLFERVVIWSNIWGIMSAPLMIISGVILLYEDLPSEAQTYMWYNPLIHITGMMREAFYSTYQPNYISVTYVVLFSLIPLVVGLLLLRKHHLYLLNR</sequence>
<comment type="caution">
    <text evidence="13">The sequence shown here is derived from an EMBL/GenBank/DDBJ whole genome shotgun (WGS) entry which is preliminary data.</text>
</comment>
<feature type="transmembrane region" description="Helical" evidence="11">
    <location>
        <begin position="189"/>
        <end position="209"/>
    </location>
</feature>
<protein>
    <recommendedName>
        <fullName evidence="11">Transport permease protein</fullName>
    </recommendedName>
</protein>
<evidence type="ECO:0000256" key="9">
    <source>
        <dbReference type="ARBA" id="ARBA00023047"/>
    </source>
</evidence>
<dbReference type="RefSeq" id="WP_264504617.1">
    <property type="nucleotide sequence ID" value="NZ_JAPDFL010000001.1"/>
</dbReference>
<evidence type="ECO:0000256" key="7">
    <source>
        <dbReference type="ARBA" id="ARBA00022903"/>
    </source>
</evidence>
<comment type="similarity">
    <text evidence="2 11">Belongs to the ABC-2 integral membrane protein family.</text>
</comment>
<gene>
    <name evidence="13" type="ORF">OKW52_04340</name>
</gene>
<accession>A0ABT3GVF2</accession>
<feature type="domain" description="ABC transmembrane type-2" evidence="12">
    <location>
        <begin position="47"/>
        <end position="268"/>
    </location>
</feature>
<dbReference type="PRINTS" id="PR00164">
    <property type="entry name" value="ABC2TRNSPORT"/>
</dbReference>
<feature type="transmembrane region" description="Helical" evidence="11">
    <location>
        <begin position="160"/>
        <end position="182"/>
    </location>
</feature>
<keyword evidence="10 11" id="KW-0472">Membrane</keyword>
<keyword evidence="8 11" id="KW-1133">Transmembrane helix</keyword>
<keyword evidence="6 11" id="KW-0812">Transmembrane</keyword>
<keyword evidence="9" id="KW-0625">Polysaccharide transport</keyword>
<dbReference type="InterPro" id="IPR013525">
    <property type="entry name" value="ABC2_TM"/>
</dbReference>
<organism evidence="13 14">
    <name type="scientific">Pararhodobacter zhoushanensis</name>
    <dbReference type="NCBI Taxonomy" id="2479545"/>
    <lineage>
        <taxon>Bacteria</taxon>
        <taxon>Pseudomonadati</taxon>
        <taxon>Pseudomonadota</taxon>
        <taxon>Alphaproteobacteria</taxon>
        <taxon>Rhodobacterales</taxon>
        <taxon>Paracoccaceae</taxon>
        <taxon>Pararhodobacter</taxon>
    </lineage>
</organism>
<dbReference type="InterPro" id="IPR047817">
    <property type="entry name" value="ABC2_TM_bact-type"/>
</dbReference>
<keyword evidence="14" id="KW-1185">Reference proteome</keyword>
<keyword evidence="4 11" id="KW-1003">Cell membrane</keyword>
<reference evidence="13 14" key="1">
    <citation type="submission" date="2022-10" db="EMBL/GenBank/DDBJ databases">
        <title>Pararhodobacter sp. nov., isolated from marine algae.</title>
        <authorList>
            <person name="Choi B.J."/>
            <person name="Kim J.M."/>
            <person name="Lee J.K."/>
            <person name="Choi D.G."/>
            <person name="Jeon C.O."/>
        </authorList>
    </citation>
    <scope>NUCLEOTIDE SEQUENCE [LARGE SCALE GENOMIC DNA]</scope>
    <source>
        <strain evidence="13 14">ZQ420</strain>
    </source>
</reference>
<evidence type="ECO:0000256" key="2">
    <source>
        <dbReference type="ARBA" id="ARBA00007783"/>
    </source>
</evidence>
<dbReference type="PROSITE" id="PS51012">
    <property type="entry name" value="ABC_TM2"/>
    <property type="match status" value="1"/>
</dbReference>
<evidence type="ECO:0000313" key="13">
    <source>
        <dbReference type="EMBL" id="MCW1931508.1"/>
    </source>
</evidence>
<dbReference type="EMBL" id="JAPDFL010000001">
    <property type="protein sequence ID" value="MCW1931508.1"/>
    <property type="molecule type" value="Genomic_DNA"/>
</dbReference>
<evidence type="ECO:0000256" key="10">
    <source>
        <dbReference type="ARBA" id="ARBA00023136"/>
    </source>
</evidence>
<evidence type="ECO:0000259" key="12">
    <source>
        <dbReference type="PROSITE" id="PS51012"/>
    </source>
</evidence>
<dbReference type="PANTHER" id="PTHR30413">
    <property type="entry name" value="INNER MEMBRANE TRANSPORT PERMEASE"/>
    <property type="match status" value="1"/>
</dbReference>
<feature type="transmembrane region" description="Helical" evidence="11">
    <location>
        <begin position="127"/>
        <end position="148"/>
    </location>
</feature>
<evidence type="ECO:0000256" key="1">
    <source>
        <dbReference type="ARBA" id="ARBA00004651"/>
    </source>
</evidence>
<keyword evidence="7" id="KW-0972">Capsule biogenesis/degradation</keyword>
<keyword evidence="5" id="KW-0762">Sugar transport</keyword>
<evidence type="ECO:0000256" key="3">
    <source>
        <dbReference type="ARBA" id="ARBA00022448"/>
    </source>
</evidence>
<evidence type="ECO:0000256" key="6">
    <source>
        <dbReference type="ARBA" id="ARBA00022692"/>
    </source>
</evidence>
<feature type="transmembrane region" description="Helical" evidence="11">
    <location>
        <begin position="76"/>
        <end position="94"/>
    </location>
</feature>
<keyword evidence="3 11" id="KW-0813">Transport</keyword>
<evidence type="ECO:0000256" key="5">
    <source>
        <dbReference type="ARBA" id="ARBA00022597"/>
    </source>
</evidence>
<feature type="transmembrane region" description="Helical" evidence="11">
    <location>
        <begin position="244"/>
        <end position="265"/>
    </location>
</feature>
<dbReference type="InterPro" id="IPR000412">
    <property type="entry name" value="ABC_2_transport"/>
</dbReference>